<dbReference type="AlphaFoldDB" id="A0A814MWP5"/>
<dbReference type="OrthoDB" id="7430928at2759"/>
<dbReference type="EMBL" id="CAJNOC010006735">
    <property type="protein sequence ID" value="CAF1084774.1"/>
    <property type="molecule type" value="Genomic_DNA"/>
</dbReference>
<gene>
    <name evidence="1" type="ORF">OXX778_LOCUS20371</name>
</gene>
<reference evidence="1" key="1">
    <citation type="submission" date="2021-02" db="EMBL/GenBank/DDBJ databases">
        <authorList>
            <person name="Nowell W R."/>
        </authorList>
    </citation>
    <scope>NUCLEOTIDE SEQUENCE</scope>
    <source>
        <strain evidence="1">Ploen Becks lab</strain>
    </source>
</reference>
<dbReference type="Proteomes" id="UP000663879">
    <property type="component" value="Unassembled WGS sequence"/>
</dbReference>
<evidence type="ECO:0000313" key="2">
    <source>
        <dbReference type="Proteomes" id="UP000663879"/>
    </source>
</evidence>
<name>A0A814MWP5_9BILA</name>
<proteinExistence type="predicted"/>
<dbReference type="SUPFAM" id="SSF52540">
    <property type="entry name" value="P-loop containing nucleoside triphosphate hydrolases"/>
    <property type="match status" value="1"/>
</dbReference>
<sequence length="217" mass="25271">MMNWEVDPLIFKHPFTCFVAGPTQSGKTFLLQQILLENTLLIDPKIDRIIYCFSAWQPFFENLKKSLSNIEFNEGIFNIEDIDPNVNNLIVLDDLLKECQDNIGIQNLFTVDSHHKNISVFLLSQNLFPQGRCTRTISLNSHYLIIFNNPRDKSQIYALARQMFPNKMNFFLESFDDAVNNKAHAYLFLDFKQSTLEKNRVQTGILSKDLRIIYTPI</sequence>
<keyword evidence="2" id="KW-1185">Reference proteome</keyword>
<dbReference type="InterPro" id="IPR027417">
    <property type="entry name" value="P-loop_NTPase"/>
</dbReference>
<accession>A0A814MWP5</accession>
<organism evidence="1 2">
    <name type="scientific">Brachionus calyciflorus</name>
    <dbReference type="NCBI Taxonomy" id="104777"/>
    <lineage>
        <taxon>Eukaryota</taxon>
        <taxon>Metazoa</taxon>
        <taxon>Spiralia</taxon>
        <taxon>Gnathifera</taxon>
        <taxon>Rotifera</taxon>
        <taxon>Eurotatoria</taxon>
        <taxon>Monogononta</taxon>
        <taxon>Pseudotrocha</taxon>
        <taxon>Ploima</taxon>
        <taxon>Brachionidae</taxon>
        <taxon>Brachionus</taxon>
    </lineage>
</organism>
<comment type="caution">
    <text evidence="1">The sequence shown here is derived from an EMBL/GenBank/DDBJ whole genome shotgun (WGS) entry which is preliminary data.</text>
</comment>
<protein>
    <submittedName>
        <fullName evidence="1">Uncharacterized protein</fullName>
    </submittedName>
</protein>
<evidence type="ECO:0000313" key="1">
    <source>
        <dbReference type="EMBL" id="CAF1084774.1"/>
    </source>
</evidence>